<feature type="domain" description="Histidine kinase/HSP90-like ATPase" evidence="8">
    <location>
        <begin position="526"/>
        <end position="620"/>
    </location>
</feature>
<evidence type="ECO:0000256" key="6">
    <source>
        <dbReference type="SAM" id="Phobius"/>
    </source>
</evidence>
<dbReference type="CDD" id="cd16917">
    <property type="entry name" value="HATPase_UhpB-NarQ-NarX-like"/>
    <property type="match status" value="1"/>
</dbReference>
<dbReference type="InterPro" id="IPR003594">
    <property type="entry name" value="HATPase_dom"/>
</dbReference>
<dbReference type="Gene3D" id="3.30.565.10">
    <property type="entry name" value="Histidine kinase-like ATPase, C-terminal domain"/>
    <property type="match status" value="1"/>
</dbReference>
<organism evidence="9 10">
    <name type="scientific">Carboxylicivirga linearis</name>
    <dbReference type="NCBI Taxonomy" id="1628157"/>
    <lineage>
        <taxon>Bacteria</taxon>
        <taxon>Pseudomonadati</taxon>
        <taxon>Bacteroidota</taxon>
        <taxon>Bacteroidia</taxon>
        <taxon>Marinilabiliales</taxon>
        <taxon>Marinilabiliaceae</taxon>
        <taxon>Carboxylicivirga</taxon>
    </lineage>
</organism>
<dbReference type="SMART" id="SM00387">
    <property type="entry name" value="HATPase_c"/>
    <property type="match status" value="1"/>
</dbReference>
<dbReference type="PROSITE" id="PS51257">
    <property type="entry name" value="PROKAR_LIPOPROTEIN"/>
    <property type="match status" value="1"/>
</dbReference>
<comment type="catalytic activity">
    <reaction evidence="1">
        <text>ATP + protein L-histidine = ADP + protein N-phospho-L-histidine.</text>
        <dbReference type="EC" id="2.7.13.3"/>
    </reaction>
</comment>
<keyword evidence="5" id="KW-0902">Two-component regulatory system</keyword>
<dbReference type="Pfam" id="PF02518">
    <property type="entry name" value="HATPase_c"/>
    <property type="match status" value="1"/>
</dbReference>
<feature type="transmembrane region" description="Helical" evidence="6">
    <location>
        <begin position="221"/>
        <end position="241"/>
    </location>
</feature>
<evidence type="ECO:0000313" key="10">
    <source>
        <dbReference type="Proteomes" id="UP000708576"/>
    </source>
</evidence>
<evidence type="ECO:0000256" key="5">
    <source>
        <dbReference type="ARBA" id="ARBA00023012"/>
    </source>
</evidence>
<dbReference type="InterPro" id="IPR036890">
    <property type="entry name" value="HATPase_C_sf"/>
</dbReference>
<keyword evidence="3" id="KW-0808">Transferase</keyword>
<feature type="transmembrane region" description="Helical" evidence="6">
    <location>
        <begin position="192"/>
        <end position="214"/>
    </location>
</feature>
<dbReference type="PANTHER" id="PTHR24421:SF10">
    <property type="entry name" value="NITRATE_NITRITE SENSOR PROTEIN NARQ"/>
    <property type="match status" value="1"/>
</dbReference>
<feature type="transmembrane region" description="Helical" evidence="6">
    <location>
        <begin position="319"/>
        <end position="339"/>
    </location>
</feature>
<evidence type="ECO:0000256" key="4">
    <source>
        <dbReference type="ARBA" id="ARBA00022777"/>
    </source>
</evidence>
<keyword evidence="10" id="KW-1185">Reference proteome</keyword>
<dbReference type="Pfam" id="PF07695">
    <property type="entry name" value="7TMR-DISM_7TM"/>
    <property type="match status" value="1"/>
</dbReference>
<keyword evidence="7" id="KW-0732">Signal</keyword>
<proteinExistence type="predicted"/>
<sequence>MNISFYKYTLVGKKIPLILLIVSLFACTPQFTSNKNQPINLTEEFTTQSLNDHYLLYSSVEDISIEKSIAIFDTINRPFDKINFNEYQWIYFQLKNRSTHNNFTFEINNNYLHKYELYQIFNDSIQLKAEGGIAYPYHHRNIENRRFIEKLSIPYDSTYTYILKIDDRERETSLSLRVWDQSAFNKNEAKDLLFYNLYFGGLVFIALFSLLIGLILRMKVFYAYSFYTLIMAWFMFDNLGFAYEFFYPTHPNIKRFLDTMLISPLLFSFLNFGATYFNIPQKHPVLFKRIKVYYWAMLVYIIFWVLSGAQLTIHYYLLANYTFVLITFSLQIIIVIQGVRYQRQKAYFFMSAVLVLLVGAILFALSYAGHIPYEWFPTNPLLMGSVIEFGIFSIALIFEVHQINKTKNDLLIANAEHQKKLLAAFVEGSEKERARLSAELHDNVGSRLALLKHKLNNTSSQPSEVNDDLDNLYKNVRSMSHELSPHEFEIVSLQEYLEIYLNDFQKNTFITTKSYFNNLPQQLNAEITRQIFRIIQEASLNVQKHALANSLEVQLIGHPHELILTIDDDGKGFDPHTVDTNNSNGLFNMKTRVQALDGTFEISSQPQKGTHILISIPLQDQ</sequence>
<keyword evidence="6" id="KW-0812">Transmembrane</keyword>
<dbReference type="InterPro" id="IPR050482">
    <property type="entry name" value="Sensor_HK_TwoCompSys"/>
</dbReference>
<feature type="transmembrane region" description="Helical" evidence="6">
    <location>
        <begin position="346"/>
        <end position="368"/>
    </location>
</feature>
<evidence type="ECO:0000256" key="3">
    <source>
        <dbReference type="ARBA" id="ARBA00022679"/>
    </source>
</evidence>
<evidence type="ECO:0000259" key="8">
    <source>
        <dbReference type="SMART" id="SM00387"/>
    </source>
</evidence>
<evidence type="ECO:0000313" key="9">
    <source>
        <dbReference type="EMBL" id="MBS2099410.1"/>
    </source>
</evidence>
<feature type="transmembrane region" description="Helical" evidence="6">
    <location>
        <begin position="380"/>
        <end position="398"/>
    </location>
</feature>
<accession>A0ABS5JX94</accession>
<dbReference type="Gene3D" id="2.60.40.2380">
    <property type="match status" value="1"/>
</dbReference>
<name>A0ABS5JX94_9BACT</name>
<evidence type="ECO:0000256" key="7">
    <source>
        <dbReference type="SAM" id="SignalP"/>
    </source>
</evidence>
<feature type="transmembrane region" description="Helical" evidence="6">
    <location>
        <begin position="261"/>
        <end position="280"/>
    </location>
</feature>
<dbReference type="EC" id="2.7.13.3" evidence="2"/>
<feature type="signal peptide" evidence="7">
    <location>
        <begin position="1"/>
        <end position="26"/>
    </location>
</feature>
<keyword evidence="4" id="KW-0418">Kinase</keyword>
<protein>
    <recommendedName>
        <fullName evidence="2">histidine kinase</fullName>
        <ecNumber evidence="2">2.7.13.3</ecNumber>
    </recommendedName>
</protein>
<dbReference type="Gene3D" id="1.20.5.1930">
    <property type="match status" value="1"/>
</dbReference>
<dbReference type="InterPro" id="IPR011622">
    <property type="entry name" value="7TMR_DISM_rcpt_extracell_dom2"/>
</dbReference>
<dbReference type="PANTHER" id="PTHR24421">
    <property type="entry name" value="NITRATE/NITRITE SENSOR PROTEIN NARX-RELATED"/>
    <property type="match status" value="1"/>
</dbReference>
<dbReference type="Pfam" id="PF07696">
    <property type="entry name" value="7TMR-DISMED2"/>
    <property type="match status" value="1"/>
</dbReference>
<dbReference type="InterPro" id="IPR011623">
    <property type="entry name" value="7TMR_DISM_rcpt_extracell_dom1"/>
</dbReference>
<keyword evidence="6" id="KW-1133">Transmembrane helix</keyword>
<keyword evidence="6" id="KW-0472">Membrane</keyword>
<reference evidence="9 10" key="1">
    <citation type="journal article" date="2015" name="Int. J. Syst. Evol. Microbiol.">
        <title>Carboxylicivirga linearis sp. nov., isolated from a sea cucumber culture pond.</title>
        <authorList>
            <person name="Wang F.Q."/>
            <person name="Zhou Y.X."/>
            <person name="Lin X.Z."/>
            <person name="Chen G.J."/>
            <person name="Du Z.J."/>
        </authorList>
    </citation>
    <scope>NUCLEOTIDE SEQUENCE [LARGE SCALE GENOMIC DNA]</scope>
    <source>
        <strain evidence="9 10">FB218</strain>
    </source>
</reference>
<dbReference type="Proteomes" id="UP000708576">
    <property type="component" value="Unassembled WGS sequence"/>
</dbReference>
<feature type="chain" id="PRO_5046898032" description="histidine kinase" evidence="7">
    <location>
        <begin position="27"/>
        <end position="621"/>
    </location>
</feature>
<comment type="caution">
    <text evidence="9">The sequence shown here is derived from an EMBL/GenBank/DDBJ whole genome shotgun (WGS) entry which is preliminary data.</text>
</comment>
<gene>
    <name evidence="9" type="ORF">KEM10_14035</name>
</gene>
<dbReference type="RefSeq" id="WP_212216654.1">
    <property type="nucleotide sequence ID" value="NZ_JAGUCO010000011.1"/>
</dbReference>
<dbReference type="EMBL" id="JAGUCO010000011">
    <property type="protein sequence ID" value="MBS2099410.1"/>
    <property type="molecule type" value="Genomic_DNA"/>
</dbReference>
<feature type="transmembrane region" description="Helical" evidence="6">
    <location>
        <begin position="292"/>
        <end position="313"/>
    </location>
</feature>
<evidence type="ECO:0000256" key="1">
    <source>
        <dbReference type="ARBA" id="ARBA00000085"/>
    </source>
</evidence>
<evidence type="ECO:0000256" key="2">
    <source>
        <dbReference type="ARBA" id="ARBA00012438"/>
    </source>
</evidence>
<dbReference type="SUPFAM" id="SSF55874">
    <property type="entry name" value="ATPase domain of HSP90 chaperone/DNA topoisomerase II/histidine kinase"/>
    <property type="match status" value="1"/>
</dbReference>